<accession>A0A5C6TUX6</accession>
<evidence type="ECO:0000256" key="1">
    <source>
        <dbReference type="SAM" id="MobiDB-lite"/>
    </source>
</evidence>
<evidence type="ECO:0000313" key="4">
    <source>
        <dbReference type="EMBL" id="TXC63771.1"/>
    </source>
</evidence>
<keyword evidence="2" id="KW-0812">Transmembrane</keyword>
<evidence type="ECO:0000313" key="5">
    <source>
        <dbReference type="Proteomes" id="UP000321249"/>
    </source>
</evidence>
<feature type="region of interest" description="Disordered" evidence="1">
    <location>
        <begin position="1"/>
        <end position="33"/>
    </location>
</feature>
<gene>
    <name evidence="4" type="ORF">FRZ32_08905</name>
</gene>
<keyword evidence="2" id="KW-0472">Membrane</keyword>
<evidence type="ECO:0000256" key="2">
    <source>
        <dbReference type="SAM" id="Phobius"/>
    </source>
</evidence>
<dbReference type="InterPro" id="IPR012495">
    <property type="entry name" value="TadE-like_dom"/>
</dbReference>
<dbReference type="EMBL" id="VOQQ01000001">
    <property type="protein sequence ID" value="TXC63771.1"/>
    <property type="molecule type" value="Genomic_DNA"/>
</dbReference>
<name>A0A5C6TUX6_9SPHN</name>
<keyword evidence="2" id="KW-1133">Transmembrane helix</keyword>
<dbReference type="AlphaFoldDB" id="A0A5C6TUX6"/>
<proteinExistence type="predicted"/>
<sequence length="234" mass="25871">MRQQRQPGLDRRRSRRADRPVPPDRQPDRRPEADAMIRRLRLRRIGRDQGGATIVEFAMVLPVLCTLLLGVLDLGYRAYAAAVLQGALQEAARMSTVGGIPMSQINDRVRARLGAFTNRGTVTISTSSYFDFTDIGKMEPIVADHGGDPNRPDVSGDCFTDINNDGSWDEQGRAGLGAAEDVVRYRATLTFPHIVPIGNFLPGWNNNVVLSAETMLRNQPYAGRNTSWPIVCIP</sequence>
<feature type="transmembrane region" description="Helical" evidence="2">
    <location>
        <begin position="51"/>
        <end position="72"/>
    </location>
</feature>
<protein>
    <submittedName>
        <fullName evidence="4">Pilus assembly protein</fullName>
    </submittedName>
</protein>
<organism evidence="4 5">
    <name type="scientific">Allosphingosinicella ginsenosidimutans</name>
    <dbReference type="NCBI Taxonomy" id="1176539"/>
    <lineage>
        <taxon>Bacteria</taxon>
        <taxon>Pseudomonadati</taxon>
        <taxon>Pseudomonadota</taxon>
        <taxon>Alphaproteobacteria</taxon>
        <taxon>Sphingomonadales</taxon>
        <taxon>Sphingomonadaceae</taxon>
        <taxon>Allosphingosinicella</taxon>
    </lineage>
</organism>
<keyword evidence="5" id="KW-1185">Reference proteome</keyword>
<feature type="domain" description="TadE-like" evidence="3">
    <location>
        <begin position="51"/>
        <end position="93"/>
    </location>
</feature>
<dbReference type="Proteomes" id="UP000321249">
    <property type="component" value="Unassembled WGS sequence"/>
</dbReference>
<evidence type="ECO:0000259" key="3">
    <source>
        <dbReference type="Pfam" id="PF07811"/>
    </source>
</evidence>
<dbReference type="Pfam" id="PF07811">
    <property type="entry name" value="TadE"/>
    <property type="match status" value="1"/>
</dbReference>
<comment type="caution">
    <text evidence="4">The sequence shown here is derived from an EMBL/GenBank/DDBJ whole genome shotgun (WGS) entry which is preliminary data.</text>
</comment>
<feature type="compositionally biased region" description="Basic and acidic residues" evidence="1">
    <location>
        <begin position="17"/>
        <end position="33"/>
    </location>
</feature>
<reference evidence="4 5" key="1">
    <citation type="journal article" date="2015" name="J. Microbiol.">
        <title>Sphingosinicella ginsenosidimutans sp. nov., with ginsenoside converting activity.</title>
        <authorList>
            <person name="Kim J.K."/>
            <person name="Kang M.S."/>
            <person name="Park S.C."/>
            <person name="Kim K.M."/>
            <person name="Choi K."/>
            <person name="Yoon M.H."/>
            <person name="Im W.T."/>
        </authorList>
    </citation>
    <scope>NUCLEOTIDE SEQUENCE [LARGE SCALE GENOMIC DNA]</scope>
    <source>
        <strain evidence="4 5">BS-11</strain>
    </source>
</reference>